<dbReference type="InterPro" id="IPR019685">
    <property type="entry name" value="DUF2534"/>
</dbReference>
<keyword evidence="5" id="KW-1185">Reference proteome</keyword>
<evidence type="ECO:0000313" key="2">
    <source>
        <dbReference type="EMBL" id="MBD8105185.1"/>
    </source>
</evidence>
<feature type="transmembrane region" description="Helical" evidence="1">
    <location>
        <begin position="12"/>
        <end position="37"/>
    </location>
</feature>
<name>A0A354DR42_9GAMM</name>
<dbReference type="EMBL" id="QGAC01000001">
    <property type="protein sequence ID" value="TKJ95112.1"/>
    <property type="molecule type" value="Genomic_DNA"/>
</dbReference>
<evidence type="ECO:0000256" key="1">
    <source>
        <dbReference type="SAM" id="Phobius"/>
    </source>
</evidence>
<reference evidence="3 4" key="1">
    <citation type="journal article" date="2019" name="Sci. Rep.">
        <title>Differences in resource use lead to coexistence of seed-transmitted microbial populations.</title>
        <authorList>
            <person name="Torres-Cortes G."/>
            <person name="Garcia B.J."/>
            <person name="Compant S."/>
            <person name="Rezki S."/>
            <person name="Jones P."/>
            <person name="Preveaux A."/>
            <person name="Briand M."/>
            <person name="Roulet A."/>
            <person name="Bouchez O."/>
            <person name="Jacobson D."/>
            <person name="Barret M."/>
        </authorList>
    </citation>
    <scope>NUCLEOTIDE SEQUENCE [LARGE SCALE GENOMIC DNA]</scope>
    <source>
        <strain evidence="3 4">CFBP13511</strain>
    </source>
</reference>
<dbReference type="RefSeq" id="WP_062743361.1">
    <property type="nucleotide sequence ID" value="NZ_CP022725.1"/>
</dbReference>
<feature type="transmembrane region" description="Helical" evidence="1">
    <location>
        <begin position="57"/>
        <end position="79"/>
    </location>
</feature>
<protein>
    <submittedName>
        <fullName evidence="3">DUF2534 domain-containing protein</fullName>
    </submittedName>
    <submittedName>
        <fullName evidence="2">DUF2534 family protein</fullName>
    </submittedName>
</protein>
<proteinExistence type="predicted"/>
<evidence type="ECO:0000313" key="3">
    <source>
        <dbReference type="EMBL" id="TKJ95112.1"/>
    </source>
</evidence>
<organism evidence="3 4">
    <name type="scientific">Erwinia persicina</name>
    <dbReference type="NCBI Taxonomy" id="55211"/>
    <lineage>
        <taxon>Bacteria</taxon>
        <taxon>Pseudomonadati</taxon>
        <taxon>Pseudomonadota</taxon>
        <taxon>Gammaproteobacteria</taxon>
        <taxon>Enterobacterales</taxon>
        <taxon>Erwiniaceae</taxon>
        <taxon>Erwinia</taxon>
    </lineage>
</organism>
<dbReference type="KEGG" id="epe:CI789_08465"/>
<reference evidence="2 5" key="2">
    <citation type="journal article" date="2020" name="FEMS Microbiol. Ecol.">
        <title>Temporal dynamics of bacterial communities during seed development and maturation.</title>
        <authorList>
            <person name="Chesneau G."/>
            <person name="Torres-Cortes G."/>
            <person name="Briand M."/>
            <person name="Darrasse A."/>
            <person name="Preveaux A."/>
            <person name="Marais C."/>
            <person name="Jacques M.A."/>
            <person name="Shade A."/>
            <person name="Barret M."/>
        </authorList>
    </citation>
    <scope>NUCLEOTIDE SEQUENCE [LARGE SCALE GENOMIC DNA]</scope>
    <source>
        <strain evidence="2 5">CFBP13732</strain>
    </source>
</reference>
<accession>A0A354DR42</accession>
<keyword evidence="1" id="KW-0472">Membrane</keyword>
<dbReference type="GeneID" id="67476849"/>
<keyword evidence="1" id="KW-1133">Transmembrane helix</keyword>
<gene>
    <name evidence="3" type="ORF">EpCFBP13511_01785</name>
    <name evidence="2" type="ORF">IFT93_01955</name>
</gene>
<evidence type="ECO:0000313" key="5">
    <source>
        <dbReference type="Proteomes" id="UP000661012"/>
    </source>
</evidence>
<keyword evidence="1" id="KW-0812">Transmembrane</keyword>
<evidence type="ECO:0000313" key="4">
    <source>
        <dbReference type="Proteomes" id="UP000306393"/>
    </source>
</evidence>
<dbReference type="OrthoDB" id="6555993at2"/>
<sequence length="89" mass="10365">MSLFPPGKKRRNFFIAQACLWVCVAIVMTKAIIGGAIEEYNMPFSTWPVELYVSEFFMIMIYSSVFTLLLSIPLWYWFIGEQEPENKKG</sequence>
<dbReference type="EMBL" id="JACYNN010000001">
    <property type="protein sequence ID" value="MBD8105185.1"/>
    <property type="molecule type" value="Genomic_DNA"/>
</dbReference>
<dbReference type="STRING" id="1219360.GCA_001571305_00890"/>
<dbReference type="Proteomes" id="UP000661012">
    <property type="component" value="Unassembled WGS sequence"/>
</dbReference>
<dbReference type="Pfam" id="PF10749">
    <property type="entry name" value="DUF2534"/>
    <property type="match status" value="1"/>
</dbReference>
<dbReference type="AlphaFoldDB" id="A0A354DR42"/>
<comment type="caution">
    <text evidence="3">The sequence shown here is derived from an EMBL/GenBank/DDBJ whole genome shotgun (WGS) entry which is preliminary data.</text>
</comment>
<dbReference type="Proteomes" id="UP000306393">
    <property type="component" value="Unassembled WGS sequence"/>
</dbReference>